<dbReference type="PANTHER" id="PTHR43547">
    <property type="entry name" value="TWO-COMPONENT HISTIDINE KINASE"/>
    <property type="match status" value="1"/>
</dbReference>
<gene>
    <name evidence="3" type="ORF">METZ01_LOCUS501674</name>
</gene>
<dbReference type="SUPFAM" id="SSF55874">
    <property type="entry name" value="ATPase domain of HSP90 chaperone/DNA topoisomerase II/histidine kinase"/>
    <property type="match status" value="1"/>
</dbReference>
<protein>
    <recommendedName>
        <fullName evidence="2">Histidine kinase domain-containing protein</fullName>
    </recommendedName>
</protein>
<dbReference type="InterPro" id="IPR036890">
    <property type="entry name" value="HATPase_C_sf"/>
</dbReference>
<evidence type="ECO:0000256" key="1">
    <source>
        <dbReference type="ARBA" id="ARBA00022553"/>
    </source>
</evidence>
<feature type="non-terminal residue" evidence="3">
    <location>
        <position position="1"/>
    </location>
</feature>
<dbReference type="InterPro" id="IPR004358">
    <property type="entry name" value="Sig_transdc_His_kin-like_C"/>
</dbReference>
<dbReference type="InterPro" id="IPR005467">
    <property type="entry name" value="His_kinase_dom"/>
</dbReference>
<dbReference type="InterPro" id="IPR003594">
    <property type="entry name" value="HATPase_dom"/>
</dbReference>
<dbReference type="EMBL" id="UINC01220771">
    <property type="protein sequence ID" value="SVE48820.1"/>
    <property type="molecule type" value="Genomic_DNA"/>
</dbReference>
<dbReference type="Pfam" id="PF02518">
    <property type="entry name" value="HATPase_c"/>
    <property type="match status" value="1"/>
</dbReference>
<dbReference type="AlphaFoldDB" id="A0A383DX95"/>
<dbReference type="PROSITE" id="PS50109">
    <property type="entry name" value="HIS_KIN"/>
    <property type="match status" value="1"/>
</dbReference>
<name>A0A383DX95_9ZZZZ</name>
<sequence>VVETVRTNLMELLDSSLNHVKKIKTEYVKSKHPILPVIEETVAGLTTHPQLLNKTINILPEGDSLDAVFNPLDIQRVLQNLIINAGYVTQSEGKVDVRIVQNDGFLKVSVIDKGCGVPEDVQEYLFKDTLTTKKDGNRLGLLSCKGIVEEHHQGKLWFETEGGKGTTFHFTLPT</sequence>
<proteinExistence type="predicted"/>
<evidence type="ECO:0000313" key="3">
    <source>
        <dbReference type="EMBL" id="SVE48820.1"/>
    </source>
</evidence>
<feature type="domain" description="Histidine kinase" evidence="2">
    <location>
        <begin position="1"/>
        <end position="174"/>
    </location>
</feature>
<accession>A0A383DX95</accession>
<dbReference type="PRINTS" id="PR00344">
    <property type="entry name" value="BCTRLSENSOR"/>
</dbReference>
<dbReference type="SMART" id="SM00387">
    <property type="entry name" value="HATPase_c"/>
    <property type="match status" value="1"/>
</dbReference>
<dbReference type="GO" id="GO:0000155">
    <property type="term" value="F:phosphorelay sensor kinase activity"/>
    <property type="evidence" value="ECO:0007669"/>
    <property type="project" value="TreeGrafter"/>
</dbReference>
<organism evidence="3">
    <name type="scientific">marine metagenome</name>
    <dbReference type="NCBI Taxonomy" id="408172"/>
    <lineage>
        <taxon>unclassified sequences</taxon>
        <taxon>metagenomes</taxon>
        <taxon>ecological metagenomes</taxon>
    </lineage>
</organism>
<evidence type="ECO:0000259" key="2">
    <source>
        <dbReference type="PROSITE" id="PS50109"/>
    </source>
</evidence>
<reference evidence="3" key="1">
    <citation type="submission" date="2018-05" db="EMBL/GenBank/DDBJ databases">
        <authorList>
            <person name="Lanie J.A."/>
            <person name="Ng W.-L."/>
            <person name="Kazmierczak K.M."/>
            <person name="Andrzejewski T.M."/>
            <person name="Davidsen T.M."/>
            <person name="Wayne K.J."/>
            <person name="Tettelin H."/>
            <person name="Glass J.I."/>
            <person name="Rusch D."/>
            <person name="Podicherti R."/>
            <person name="Tsui H.-C.T."/>
            <person name="Winkler M.E."/>
        </authorList>
    </citation>
    <scope>NUCLEOTIDE SEQUENCE</scope>
</reference>
<dbReference type="PANTHER" id="PTHR43547:SF2">
    <property type="entry name" value="HYBRID SIGNAL TRANSDUCTION HISTIDINE KINASE C"/>
    <property type="match status" value="1"/>
</dbReference>
<keyword evidence="1" id="KW-0597">Phosphoprotein</keyword>
<dbReference type="Gene3D" id="3.30.565.10">
    <property type="entry name" value="Histidine kinase-like ATPase, C-terminal domain"/>
    <property type="match status" value="1"/>
</dbReference>